<dbReference type="Gene3D" id="3.40.50.720">
    <property type="entry name" value="NAD(P)-binding Rossmann-like Domain"/>
    <property type="match status" value="2"/>
</dbReference>
<dbReference type="InterPro" id="IPR029753">
    <property type="entry name" value="D-isomer_DH_CS"/>
</dbReference>
<evidence type="ECO:0000256" key="1">
    <source>
        <dbReference type="ARBA" id="ARBA00023002"/>
    </source>
</evidence>
<dbReference type="FunFam" id="3.40.50.720:FF:000606">
    <property type="entry name" value="Chromosome 15, whole genome shotgun sequence"/>
    <property type="match status" value="1"/>
</dbReference>
<accession>A0A1Y2BBY6</accession>
<dbReference type="PANTHER" id="PTHR10996:SF277">
    <property type="entry name" value="GLYOXYLATE REDUCTASE_HYDROXYPYRUVATE REDUCTASE"/>
    <property type="match status" value="1"/>
</dbReference>
<dbReference type="EMBL" id="MCFC01000010">
    <property type="protein sequence ID" value="ORY32274.1"/>
    <property type="molecule type" value="Genomic_DNA"/>
</dbReference>
<name>A0A1Y2BBY6_9TREE</name>
<dbReference type="PANTHER" id="PTHR10996">
    <property type="entry name" value="2-HYDROXYACID DEHYDROGENASE-RELATED"/>
    <property type="match status" value="1"/>
</dbReference>
<proteinExistence type="inferred from homology"/>
<dbReference type="OrthoDB" id="9991913at2759"/>
<dbReference type="Pfam" id="PF00389">
    <property type="entry name" value="2-Hacid_dh"/>
    <property type="match status" value="1"/>
</dbReference>
<dbReference type="PROSITE" id="PS00671">
    <property type="entry name" value="D_2_HYDROXYACID_DH_3"/>
    <property type="match status" value="1"/>
</dbReference>
<dbReference type="Proteomes" id="UP000193986">
    <property type="component" value="Unassembled WGS sequence"/>
</dbReference>
<reference evidence="5 6" key="1">
    <citation type="submission" date="2016-07" db="EMBL/GenBank/DDBJ databases">
        <title>Pervasive Adenine N6-methylation of Active Genes in Fungi.</title>
        <authorList>
            <consortium name="DOE Joint Genome Institute"/>
            <person name="Mondo S.J."/>
            <person name="Dannebaum R.O."/>
            <person name="Kuo R.C."/>
            <person name="Labutti K."/>
            <person name="Haridas S."/>
            <person name="Kuo A."/>
            <person name="Salamov A."/>
            <person name="Ahrendt S.R."/>
            <person name="Lipzen A."/>
            <person name="Sullivan W."/>
            <person name="Andreopoulos W.B."/>
            <person name="Clum A."/>
            <person name="Lindquist E."/>
            <person name="Daum C."/>
            <person name="Ramamoorthy G.K."/>
            <person name="Gryganskyi A."/>
            <person name="Culley D."/>
            <person name="Magnuson J.K."/>
            <person name="James T.Y."/>
            <person name="O'Malley M.A."/>
            <person name="Stajich J.E."/>
            <person name="Spatafora J.W."/>
            <person name="Visel A."/>
            <person name="Grigoriev I.V."/>
        </authorList>
    </citation>
    <scope>NUCLEOTIDE SEQUENCE [LARGE SCALE GENOMIC DNA]</scope>
    <source>
        <strain evidence="5 6">68-887.2</strain>
    </source>
</reference>
<dbReference type="STRING" id="71784.A0A1Y2BBY6"/>
<organism evidence="5 6">
    <name type="scientific">Naematelia encephala</name>
    <dbReference type="NCBI Taxonomy" id="71784"/>
    <lineage>
        <taxon>Eukaryota</taxon>
        <taxon>Fungi</taxon>
        <taxon>Dikarya</taxon>
        <taxon>Basidiomycota</taxon>
        <taxon>Agaricomycotina</taxon>
        <taxon>Tremellomycetes</taxon>
        <taxon>Tremellales</taxon>
        <taxon>Naemateliaceae</taxon>
        <taxon>Naematelia</taxon>
    </lineage>
</organism>
<dbReference type="GO" id="GO:0016618">
    <property type="term" value="F:hydroxypyruvate reductase [NAD(P)H] activity"/>
    <property type="evidence" value="ECO:0007669"/>
    <property type="project" value="TreeGrafter"/>
</dbReference>
<protein>
    <recommendedName>
        <fullName evidence="7">Glyoxylate reductase</fullName>
    </recommendedName>
</protein>
<keyword evidence="6" id="KW-1185">Reference proteome</keyword>
<dbReference type="InterPro" id="IPR006139">
    <property type="entry name" value="D-isomer_2_OHA_DH_cat_dom"/>
</dbReference>
<keyword evidence="1 2" id="KW-0560">Oxidoreductase</keyword>
<comment type="similarity">
    <text evidence="2">Belongs to the D-isomer specific 2-hydroxyacid dehydrogenase family.</text>
</comment>
<evidence type="ECO:0000259" key="4">
    <source>
        <dbReference type="Pfam" id="PF02826"/>
    </source>
</evidence>
<evidence type="ECO:0008006" key="7">
    <source>
        <dbReference type="Google" id="ProtNLM"/>
    </source>
</evidence>
<dbReference type="SUPFAM" id="SSF52283">
    <property type="entry name" value="Formate/glycerate dehydrogenase catalytic domain-like"/>
    <property type="match status" value="1"/>
</dbReference>
<dbReference type="InParanoid" id="A0A1Y2BBY6"/>
<dbReference type="InterPro" id="IPR050223">
    <property type="entry name" value="D-isomer_2-hydroxyacid_DH"/>
</dbReference>
<dbReference type="InterPro" id="IPR036291">
    <property type="entry name" value="NAD(P)-bd_dom_sf"/>
</dbReference>
<sequence length="345" mass="37489">MPKILISRHVGDHAMSILSSSGFDLIVNSEDAAPSREWVLKHLADPEMAAMCLMHGQPSDIVDEELLNACGPNVKCLSTFSVGFDHINVKAANERGIKIGHTPGVLDDAVADVTVMLVLMTMRRVENGISLVKAGEWAQIPWAPFVNCGPSISHPSLTISFIGFGRISQATLSRLLAFTSTSHPPRILYTSSRARPDQVSIDQAFSEKFGVEIKRVEREQVAKQGDIVIVLASQNPQTVDFVNKEFLTWMKKTAILVNCARGPLVNSEDLAWALENDEIYGAGLDVVTGEPNVSADHPLVKSRKCVVLPHIGSGDYDTRNKMAELCVRNAINGAKGEALLAEVKV</sequence>
<dbReference type="CDD" id="cd05301">
    <property type="entry name" value="GDH"/>
    <property type="match status" value="1"/>
</dbReference>
<evidence type="ECO:0000259" key="3">
    <source>
        <dbReference type="Pfam" id="PF00389"/>
    </source>
</evidence>
<feature type="domain" description="D-isomer specific 2-hydroxyacid dehydrogenase catalytic" evidence="3">
    <location>
        <begin position="4"/>
        <end position="343"/>
    </location>
</feature>
<evidence type="ECO:0000313" key="5">
    <source>
        <dbReference type="EMBL" id="ORY32274.1"/>
    </source>
</evidence>
<evidence type="ECO:0000256" key="2">
    <source>
        <dbReference type="RuleBase" id="RU003719"/>
    </source>
</evidence>
<comment type="caution">
    <text evidence="5">The sequence shown here is derived from an EMBL/GenBank/DDBJ whole genome shotgun (WGS) entry which is preliminary data.</text>
</comment>
<dbReference type="SUPFAM" id="SSF51735">
    <property type="entry name" value="NAD(P)-binding Rossmann-fold domains"/>
    <property type="match status" value="1"/>
</dbReference>
<dbReference type="Pfam" id="PF02826">
    <property type="entry name" value="2-Hacid_dh_C"/>
    <property type="match status" value="1"/>
</dbReference>
<feature type="domain" description="D-isomer specific 2-hydroxyacid dehydrogenase NAD-binding" evidence="4">
    <location>
        <begin position="115"/>
        <end position="312"/>
    </location>
</feature>
<gene>
    <name evidence="5" type="ORF">BCR39DRAFT_479057</name>
</gene>
<dbReference type="GO" id="GO:0005829">
    <property type="term" value="C:cytosol"/>
    <property type="evidence" value="ECO:0007669"/>
    <property type="project" value="TreeGrafter"/>
</dbReference>
<dbReference type="AlphaFoldDB" id="A0A1Y2BBY6"/>
<evidence type="ECO:0000313" key="6">
    <source>
        <dbReference type="Proteomes" id="UP000193986"/>
    </source>
</evidence>
<dbReference type="GO" id="GO:0030267">
    <property type="term" value="F:glyoxylate reductase (NADPH) activity"/>
    <property type="evidence" value="ECO:0007669"/>
    <property type="project" value="TreeGrafter"/>
</dbReference>
<dbReference type="InterPro" id="IPR006140">
    <property type="entry name" value="D-isomer_DH_NAD-bd"/>
</dbReference>
<dbReference type="GO" id="GO:0051287">
    <property type="term" value="F:NAD binding"/>
    <property type="evidence" value="ECO:0007669"/>
    <property type="project" value="InterPro"/>
</dbReference>